<dbReference type="Gene3D" id="2.10.110.10">
    <property type="entry name" value="Cysteine Rich Protein"/>
    <property type="match status" value="2"/>
</dbReference>
<gene>
    <name evidence="15" type="ORF">IRJ41_021302</name>
</gene>
<dbReference type="EMBL" id="JAFHDT010000017">
    <property type="protein sequence ID" value="KAI7798044.1"/>
    <property type="molecule type" value="Genomic_DNA"/>
</dbReference>
<comment type="subcellular location">
    <subcellularLocation>
        <location evidence="1 9 11">Nucleus</location>
    </subcellularLocation>
</comment>
<feature type="region of interest" description="Disordered" evidence="12">
    <location>
        <begin position="290"/>
        <end position="309"/>
    </location>
</feature>
<dbReference type="InterPro" id="IPR017970">
    <property type="entry name" value="Homeobox_CS"/>
</dbReference>
<organism evidence="15 16">
    <name type="scientific">Triplophysa rosa</name>
    <name type="common">Cave loach</name>
    <dbReference type="NCBI Taxonomy" id="992332"/>
    <lineage>
        <taxon>Eukaryota</taxon>
        <taxon>Metazoa</taxon>
        <taxon>Chordata</taxon>
        <taxon>Craniata</taxon>
        <taxon>Vertebrata</taxon>
        <taxon>Euteleostomi</taxon>
        <taxon>Actinopterygii</taxon>
        <taxon>Neopterygii</taxon>
        <taxon>Teleostei</taxon>
        <taxon>Ostariophysi</taxon>
        <taxon>Cypriniformes</taxon>
        <taxon>Nemacheilidae</taxon>
        <taxon>Triplophysa</taxon>
    </lineage>
</organism>
<keyword evidence="16" id="KW-1185">Reference proteome</keyword>
<evidence type="ECO:0000256" key="3">
    <source>
        <dbReference type="ARBA" id="ARBA00022737"/>
    </source>
</evidence>
<keyword evidence="3" id="KW-0677">Repeat</keyword>
<feature type="domain" description="Homeobox" evidence="14">
    <location>
        <begin position="230"/>
        <end position="290"/>
    </location>
</feature>
<keyword evidence="4 10" id="KW-0862">Zinc</keyword>
<dbReference type="PROSITE" id="PS00478">
    <property type="entry name" value="LIM_DOMAIN_1"/>
    <property type="match status" value="1"/>
</dbReference>
<feature type="compositionally biased region" description="Polar residues" evidence="12">
    <location>
        <begin position="297"/>
        <end position="309"/>
    </location>
</feature>
<proteinExistence type="predicted"/>
<dbReference type="CDD" id="cd00086">
    <property type="entry name" value="homeodomain"/>
    <property type="match status" value="1"/>
</dbReference>
<dbReference type="Gene3D" id="1.10.10.60">
    <property type="entry name" value="Homeodomain-like"/>
    <property type="match status" value="1"/>
</dbReference>
<comment type="caution">
    <text evidence="15">The sequence shown here is derived from an EMBL/GenBank/DDBJ whole genome shotgun (WGS) entry which is preliminary data.</text>
</comment>
<dbReference type="Pfam" id="PF00046">
    <property type="entry name" value="Homeodomain"/>
    <property type="match status" value="1"/>
</dbReference>
<evidence type="ECO:0000256" key="12">
    <source>
        <dbReference type="SAM" id="MobiDB-lite"/>
    </source>
</evidence>
<dbReference type="GO" id="GO:0000981">
    <property type="term" value="F:DNA-binding transcription factor activity, RNA polymerase II-specific"/>
    <property type="evidence" value="ECO:0007669"/>
    <property type="project" value="InterPro"/>
</dbReference>
<dbReference type="InterPro" id="IPR009057">
    <property type="entry name" value="Homeodomain-like_sf"/>
</dbReference>
<dbReference type="GO" id="GO:0000977">
    <property type="term" value="F:RNA polymerase II transcription regulatory region sequence-specific DNA binding"/>
    <property type="evidence" value="ECO:0007669"/>
    <property type="project" value="TreeGrafter"/>
</dbReference>
<evidence type="ECO:0000313" key="16">
    <source>
        <dbReference type="Proteomes" id="UP001059041"/>
    </source>
</evidence>
<dbReference type="SMART" id="SM00389">
    <property type="entry name" value="HOX"/>
    <property type="match status" value="1"/>
</dbReference>
<feature type="domain" description="LIM zinc-binding" evidence="13">
    <location>
        <begin position="148"/>
        <end position="209"/>
    </location>
</feature>
<dbReference type="InterPro" id="IPR001781">
    <property type="entry name" value="Znf_LIM"/>
</dbReference>
<reference evidence="15" key="1">
    <citation type="submission" date="2021-02" db="EMBL/GenBank/DDBJ databases">
        <title>Comparative genomics reveals that relaxation of natural selection precedes convergent phenotypic evolution of cavefish.</title>
        <authorList>
            <person name="Peng Z."/>
        </authorList>
    </citation>
    <scope>NUCLEOTIDE SEQUENCE</scope>
    <source>
        <tissue evidence="15">Muscle</tissue>
    </source>
</reference>
<accession>A0A9W7TJJ8</accession>
<dbReference type="Proteomes" id="UP001059041">
    <property type="component" value="Linkage Group LG17"/>
</dbReference>
<dbReference type="PANTHER" id="PTHR24208">
    <property type="entry name" value="LIM/HOMEOBOX PROTEIN LHX"/>
    <property type="match status" value="1"/>
</dbReference>
<keyword evidence="6 9" id="KW-0238">DNA-binding</keyword>
<dbReference type="PANTHER" id="PTHR24208:SF117">
    <property type="entry name" value="LIM_HOMEOBOX PROTEIN LHX8"/>
    <property type="match status" value="1"/>
</dbReference>
<feature type="DNA-binding region" description="Homeobox" evidence="9">
    <location>
        <begin position="232"/>
        <end position="291"/>
    </location>
</feature>
<sequence>VKTRVDDVCGMERAHLKAAFRRETSQIRCAFTAMSKNHSEDFTRKGSEVARDIYMRSSEVRTDRPDPNSPSALPQTMTSDALQCKAVCARCKGDILDRFLLKVNELCWHAQCLSCTVCQTTLGAHASCYIRGKEVFCKLDYFRRYRTLCSCCWETVRSTDWVRRAKGNVYHLACFSCFTCKRQLSTGDEFALMGQKVLCRVHYNSVLDKLKGAVAKGKTFCPEEYEVNQKPPKRARTSFTTDQLQIMQTQFAQDNNPDAQTLQKLAELTGLSRRVIQVWFQNCRARHKKHIPPQHSAPPNSGLSAPQPGHISQPTLNTLNYTIHRVPSTPLFTALHSCIDVHTPSSLLYQPLLSHQSTHLPISSS</sequence>
<evidence type="ECO:0000256" key="10">
    <source>
        <dbReference type="PROSITE-ProRule" id="PRU00125"/>
    </source>
</evidence>
<evidence type="ECO:0000313" key="15">
    <source>
        <dbReference type="EMBL" id="KAI7798044.1"/>
    </source>
</evidence>
<dbReference type="InterPro" id="IPR050453">
    <property type="entry name" value="LIM_Homeobox_TF"/>
</dbReference>
<keyword evidence="5 10" id="KW-0440">LIM domain</keyword>
<name>A0A9W7TJJ8_TRIRA</name>
<evidence type="ECO:0000259" key="14">
    <source>
        <dbReference type="PROSITE" id="PS50071"/>
    </source>
</evidence>
<dbReference type="SUPFAM" id="SSF57716">
    <property type="entry name" value="Glucocorticoid receptor-like (DNA-binding domain)"/>
    <property type="match status" value="2"/>
</dbReference>
<dbReference type="SUPFAM" id="SSF46689">
    <property type="entry name" value="Homeodomain-like"/>
    <property type="match status" value="1"/>
</dbReference>
<dbReference type="PROSITE" id="PS50023">
    <property type="entry name" value="LIM_DOMAIN_2"/>
    <property type="match status" value="2"/>
</dbReference>
<dbReference type="PROSITE" id="PS00027">
    <property type="entry name" value="HOMEOBOX_1"/>
    <property type="match status" value="1"/>
</dbReference>
<feature type="domain" description="LIM zinc-binding" evidence="13">
    <location>
        <begin position="86"/>
        <end position="147"/>
    </location>
</feature>
<evidence type="ECO:0000256" key="8">
    <source>
        <dbReference type="ARBA" id="ARBA00023242"/>
    </source>
</evidence>
<dbReference type="GO" id="GO:0005634">
    <property type="term" value="C:nucleus"/>
    <property type="evidence" value="ECO:0007669"/>
    <property type="project" value="UniProtKB-SubCell"/>
</dbReference>
<evidence type="ECO:0000256" key="11">
    <source>
        <dbReference type="RuleBase" id="RU000682"/>
    </source>
</evidence>
<dbReference type="InterPro" id="IPR001356">
    <property type="entry name" value="HD"/>
</dbReference>
<dbReference type="FunFam" id="2.10.110.10:FF:000031">
    <property type="entry name" value="LIM homeobox 6, isoform CRA_b"/>
    <property type="match status" value="1"/>
</dbReference>
<evidence type="ECO:0000256" key="6">
    <source>
        <dbReference type="ARBA" id="ARBA00023125"/>
    </source>
</evidence>
<dbReference type="FunFam" id="1.10.10.60:FF:000050">
    <property type="entry name" value="LIM homeobox 6"/>
    <property type="match status" value="1"/>
</dbReference>
<dbReference type="AlphaFoldDB" id="A0A9W7TJJ8"/>
<dbReference type="GO" id="GO:0046872">
    <property type="term" value="F:metal ion binding"/>
    <property type="evidence" value="ECO:0007669"/>
    <property type="project" value="UniProtKB-KW"/>
</dbReference>
<feature type="non-terminal residue" evidence="15">
    <location>
        <position position="365"/>
    </location>
</feature>
<evidence type="ECO:0000256" key="5">
    <source>
        <dbReference type="ARBA" id="ARBA00023038"/>
    </source>
</evidence>
<evidence type="ECO:0000256" key="2">
    <source>
        <dbReference type="ARBA" id="ARBA00022723"/>
    </source>
</evidence>
<dbReference type="GO" id="GO:0021884">
    <property type="term" value="P:forebrain neuron development"/>
    <property type="evidence" value="ECO:0007669"/>
    <property type="project" value="TreeGrafter"/>
</dbReference>
<evidence type="ECO:0000256" key="7">
    <source>
        <dbReference type="ARBA" id="ARBA00023155"/>
    </source>
</evidence>
<evidence type="ECO:0000259" key="13">
    <source>
        <dbReference type="PROSITE" id="PS50023"/>
    </source>
</evidence>
<dbReference type="Pfam" id="PF00412">
    <property type="entry name" value="LIM"/>
    <property type="match status" value="2"/>
</dbReference>
<keyword evidence="8 9" id="KW-0539">Nucleus</keyword>
<keyword evidence="2 10" id="KW-0479">Metal-binding</keyword>
<evidence type="ECO:0008006" key="17">
    <source>
        <dbReference type="Google" id="ProtNLM"/>
    </source>
</evidence>
<protein>
    <recommendedName>
        <fullName evidence="17">LIM/homeobox protein</fullName>
    </recommendedName>
</protein>
<evidence type="ECO:0000256" key="1">
    <source>
        <dbReference type="ARBA" id="ARBA00004123"/>
    </source>
</evidence>
<keyword evidence="7 9" id="KW-0371">Homeobox</keyword>
<dbReference type="PROSITE" id="PS50071">
    <property type="entry name" value="HOMEOBOX_2"/>
    <property type="match status" value="1"/>
</dbReference>
<evidence type="ECO:0000256" key="9">
    <source>
        <dbReference type="PROSITE-ProRule" id="PRU00108"/>
    </source>
</evidence>
<dbReference type="SMART" id="SM00132">
    <property type="entry name" value="LIM"/>
    <property type="match status" value="2"/>
</dbReference>
<evidence type="ECO:0000256" key="4">
    <source>
        <dbReference type="ARBA" id="ARBA00022833"/>
    </source>
</evidence>